<evidence type="ECO:0000313" key="2">
    <source>
        <dbReference type="Proteomes" id="UP000309215"/>
    </source>
</evidence>
<keyword evidence="2" id="KW-1185">Reference proteome</keyword>
<protein>
    <recommendedName>
        <fullName evidence="3">Delta-60 repeat domain-containing protein</fullName>
    </recommendedName>
</protein>
<dbReference type="OrthoDB" id="5380868at2"/>
<name>A0A4U1JAR5_9BACT</name>
<proteinExistence type="predicted"/>
<dbReference type="InterPro" id="IPR013431">
    <property type="entry name" value="Delta_60_rpt"/>
</dbReference>
<evidence type="ECO:0008006" key="3">
    <source>
        <dbReference type="Google" id="ProtNLM"/>
    </source>
</evidence>
<sequence length="469" mass="47774">MDATLTCTRSGSTFPCMTWSRRAISGLVVSSLATLAGCGADPSENHASPLASEAVASCPATSLRAGRLDDTFGENGMARVSFGADDDGGYFGLDVAGDRILAAGWGAGGLGGVRFRLTRFTPSGRLDPTFGTNGTAGTGFASSTADAAYAVAVGHQSDGGIVAMGHRDKFHGESANIALVRFEPDGSIGGSGFGTDGKSLIDLGDEESVTDGLVLPDDKILVVGGRGSKEILIARATRTGALDTTFAAPKGYVTVPVGVSAHAQSVALDASGRILVAGTADLDQGGTIMVVLRLTADGVLDPSFGGDGVIEAGRDTNHERAVSVAPSADGTMVVAGDTGGDDPAFVVRRFLADGSPDLSFGSEGRAEGPRHAGNMRAEDMVVLPGGGILVVGNSPEIETIVEPVLVRYTCDGKVDTTFGVHGILRVYLGENGVLHTVRLHADHRVLLGGADVGMSPGPGTYGVVVRMWM</sequence>
<evidence type="ECO:0000313" key="1">
    <source>
        <dbReference type="EMBL" id="TKD06421.1"/>
    </source>
</evidence>
<comment type="caution">
    <text evidence="1">The sequence shown here is derived from an EMBL/GenBank/DDBJ whole genome shotgun (WGS) entry which is preliminary data.</text>
</comment>
<reference evidence="1 2" key="1">
    <citation type="submission" date="2019-04" db="EMBL/GenBank/DDBJ databases">
        <authorList>
            <person name="Li Y."/>
            <person name="Wang J."/>
        </authorList>
    </citation>
    <scope>NUCLEOTIDE SEQUENCE [LARGE SCALE GENOMIC DNA]</scope>
    <source>
        <strain evidence="1 2">DSM 14668</strain>
    </source>
</reference>
<dbReference type="AlphaFoldDB" id="A0A4U1JAR5"/>
<dbReference type="Pfam" id="PF17164">
    <property type="entry name" value="DUF5122"/>
    <property type="match status" value="6"/>
</dbReference>
<dbReference type="Gene3D" id="2.80.10.50">
    <property type="match status" value="2"/>
</dbReference>
<organism evidence="1 2">
    <name type="scientific">Polyangium fumosum</name>
    <dbReference type="NCBI Taxonomy" id="889272"/>
    <lineage>
        <taxon>Bacteria</taxon>
        <taxon>Pseudomonadati</taxon>
        <taxon>Myxococcota</taxon>
        <taxon>Polyangia</taxon>
        <taxon>Polyangiales</taxon>
        <taxon>Polyangiaceae</taxon>
        <taxon>Polyangium</taxon>
    </lineage>
</organism>
<dbReference type="SUPFAM" id="SSF101908">
    <property type="entry name" value="Putative isomerase YbhE"/>
    <property type="match status" value="1"/>
</dbReference>
<accession>A0A4U1JAR5</accession>
<dbReference type="Proteomes" id="UP000309215">
    <property type="component" value="Unassembled WGS sequence"/>
</dbReference>
<gene>
    <name evidence="1" type="ORF">E8A74_19580</name>
</gene>
<dbReference type="EMBL" id="SSMQ01000019">
    <property type="protein sequence ID" value="TKD06421.1"/>
    <property type="molecule type" value="Genomic_DNA"/>
</dbReference>
<dbReference type="NCBIfam" id="TIGR02608">
    <property type="entry name" value="delta_60_rpt"/>
    <property type="match status" value="6"/>
</dbReference>